<feature type="domain" description="GHMP kinase C-terminal" evidence="7">
    <location>
        <begin position="357"/>
        <end position="418"/>
    </location>
</feature>
<dbReference type="PRINTS" id="PR00473">
    <property type="entry name" value="GALCTOKINASE"/>
</dbReference>
<reference evidence="9" key="1">
    <citation type="submission" date="2021-04" db="EMBL/GenBank/DDBJ databases">
        <authorList>
            <consortium name="Molecular Ecology Group"/>
        </authorList>
    </citation>
    <scope>NUCLEOTIDE SEQUENCE</scope>
</reference>
<dbReference type="FunFam" id="3.30.230.10:FF:000023">
    <property type="entry name" value="Putative N-acetylgalactosamine kinase"/>
    <property type="match status" value="1"/>
</dbReference>
<sequence>MTAEPPVLAVPEAKKERYQSLRAKFREHFHDDPAFYARAPGRVNLIGEHIDYCGYSVLPMAIEQDIVMAVLPDNSGAISLVNSDHQYDEFVGDVKTIQITKDEPHWYKYVLCGIQGVKEQFCSSETKGFKALVEGTIPRSAGLSSSSALVCCAALAMLKANGWTMTKELLSEVCAKCERYIGTEGGGMDQAISFTAKAGKAKLIDFNPLRTTDVQLPLNAAFVVCNSLAEMNKAATPHFNIRVVECRIAAQILAQSQDDIKWREIKRLGELQLRLGVSLDEMLELVSSKLHIEPYSKEEVCKILDVSPEELAETSLSANTRNVENFYLHQRASHVYGEAKRVLQFKVICDDQPADALEKLGELMNASHASCRDLYECSHPDLDILVETCRKHGAVGSRMTGAGWGGCTVSLVRTESTVPLLAGVRDDYYKPNPAKMAKAKEALFATIPAGGAAYYVFE</sequence>
<dbReference type="SUPFAM" id="SSF55060">
    <property type="entry name" value="GHMP Kinase, C-terminal domain"/>
    <property type="match status" value="1"/>
</dbReference>
<comment type="caution">
    <text evidence="9">The sequence shown here is derived from an EMBL/GenBank/DDBJ whole genome shotgun (WGS) entry which is preliminary data.</text>
</comment>
<dbReference type="InterPro" id="IPR020568">
    <property type="entry name" value="Ribosomal_Su5_D2-typ_SF"/>
</dbReference>
<dbReference type="AlphaFoldDB" id="A0A8S3YIL1"/>
<dbReference type="Pfam" id="PF10509">
    <property type="entry name" value="GalKase_gal_bdg"/>
    <property type="match status" value="1"/>
</dbReference>
<dbReference type="InterPro" id="IPR013750">
    <property type="entry name" value="GHMP_kinase_C_dom"/>
</dbReference>
<evidence type="ECO:0000259" key="6">
    <source>
        <dbReference type="Pfam" id="PF00288"/>
    </source>
</evidence>
<proteinExistence type="inferred from homology"/>
<gene>
    <name evidence="9" type="ORF">CUNI_LOCUS2102</name>
</gene>
<evidence type="ECO:0000256" key="5">
    <source>
        <dbReference type="ARBA" id="ARBA00022840"/>
    </source>
</evidence>
<protein>
    <recommendedName>
        <fullName evidence="11">Galactokinase</fullName>
    </recommendedName>
</protein>
<dbReference type="InterPro" id="IPR014721">
    <property type="entry name" value="Ribsml_uS5_D2-typ_fold_subgr"/>
</dbReference>
<dbReference type="GO" id="GO:0005829">
    <property type="term" value="C:cytosol"/>
    <property type="evidence" value="ECO:0007669"/>
    <property type="project" value="TreeGrafter"/>
</dbReference>
<dbReference type="InterPro" id="IPR006206">
    <property type="entry name" value="Mevalonate/galactokinase"/>
</dbReference>
<dbReference type="Pfam" id="PF08544">
    <property type="entry name" value="GHMP_kinases_C"/>
    <property type="match status" value="1"/>
</dbReference>
<comment type="similarity">
    <text evidence="1">Belongs to the GHMP kinase family. GalK subfamily.</text>
</comment>
<evidence type="ECO:0000259" key="8">
    <source>
        <dbReference type="Pfam" id="PF10509"/>
    </source>
</evidence>
<evidence type="ECO:0000256" key="1">
    <source>
        <dbReference type="ARBA" id="ARBA00006566"/>
    </source>
</evidence>
<evidence type="ECO:0000313" key="9">
    <source>
        <dbReference type="EMBL" id="CAG5116544.1"/>
    </source>
</evidence>
<dbReference type="InterPro" id="IPR019539">
    <property type="entry name" value="GalKase_N"/>
</dbReference>
<dbReference type="InterPro" id="IPR036554">
    <property type="entry name" value="GHMP_kinase_C_sf"/>
</dbReference>
<dbReference type="GO" id="GO:0005524">
    <property type="term" value="F:ATP binding"/>
    <property type="evidence" value="ECO:0007669"/>
    <property type="project" value="UniProtKB-KW"/>
</dbReference>
<dbReference type="InterPro" id="IPR006204">
    <property type="entry name" value="GHMP_kinase_N_dom"/>
</dbReference>
<keyword evidence="10" id="KW-1185">Reference proteome</keyword>
<keyword evidence="5" id="KW-0067">ATP-binding</keyword>
<dbReference type="Gene3D" id="3.30.230.10">
    <property type="match status" value="1"/>
</dbReference>
<evidence type="ECO:0000256" key="3">
    <source>
        <dbReference type="ARBA" id="ARBA00022741"/>
    </source>
</evidence>
<dbReference type="Gene3D" id="3.30.70.3170">
    <property type="match status" value="1"/>
</dbReference>
<dbReference type="InterPro" id="IPR006203">
    <property type="entry name" value="GHMP_knse_ATP-bd_CS"/>
</dbReference>
<dbReference type="PROSITE" id="PS00627">
    <property type="entry name" value="GHMP_KINASES_ATP"/>
    <property type="match status" value="1"/>
</dbReference>
<dbReference type="PANTHER" id="PTHR10457:SF7">
    <property type="entry name" value="GALACTOKINASE-RELATED"/>
    <property type="match status" value="1"/>
</dbReference>
<dbReference type="InterPro" id="IPR019741">
    <property type="entry name" value="Galactokinase_CS"/>
</dbReference>
<keyword evidence="2" id="KW-0808">Transferase</keyword>
<dbReference type="FunFam" id="1.20.1440.340:FF:000001">
    <property type="entry name" value="N-acetylgalactosamine kinase isoform 2"/>
    <property type="match status" value="1"/>
</dbReference>
<dbReference type="EMBL" id="CAJHNH020000269">
    <property type="protein sequence ID" value="CAG5116544.1"/>
    <property type="molecule type" value="Genomic_DNA"/>
</dbReference>
<dbReference type="Pfam" id="PF00288">
    <property type="entry name" value="GHMP_kinases_N"/>
    <property type="match status" value="1"/>
</dbReference>
<dbReference type="GO" id="GO:0004335">
    <property type="term" value="F:galactokinase activity"/>
    <property type="evidence" value="ECO:0007669"/>
    <property type="project" value="InterPro"/>
</dbReference>
<keyword evidence="4" id="KW-0418">Kinase</keyword>
<evidence type="ECO:0000256" key="2">
    <source>
        <dbReference type="ARBA" id="ARBA00022679"/>
    </source>
</evidence>
<evidence type="ECO:0000259" key="7">
    <source>
        <dbReference type="Pfam" id="PF08544"/>
    </source>
</evidence>
<name>A0A8S3YIL1_9EUPU</name>
<dbReference type="SUPFAM" id="SSF54211">
    <property type="entry name" value="Ribosomal protein S5 domain 2-like"/>
    <property type="match status" value="1"/>
</dbReference>
<dbReference type="Proteomes" id="UP000678393">
    <property type="component" value="Unassembled WGS sequence"/>
</dbReference>
<dbReference type="Gene3D" id="1.20.1440.340">
    <property type="match status" value="1"/>
</dbReference>
<keyword evidence="3" id="KW-0547">Nucleotide-binding</keyword>
<feature type="domain" description="Galactokinase N-terminal" evidence="8">
    <location>
        <begin position="23"/>
        <end position="70"/>
    </location>
</feature>
<evidence type="ECO:0000256" key="4">
    <source>
        <dbReference type="ARBA" id="ARBA00022777"/>
    </source>
</evidence>
<organism evidence="9 10">
    <name type="scientific">Candidula unifasciata</name>
    <dbReference type="NCBI Taxonomy" id="100452"/>
    <lineage>
        <taxon>Eukaryota</taxon>
        <taxon>Metazoa</taxon>
        <taxon>Spiralia</taxon>
        <taxon>Lophotrochozoa</taxon>
        <taxon>Mollusca</taxon>
        <taxon>Gastropoda</taxon>
        <taxon>Heterobranchia</taxon>
        <taxon>Euthyneura</taxon>
        <taxon>Panpulmonata</taxon>
        <taxon>Eupulmonata</taxon>
        <taxon>Stylommatophora</taxon>
        <taxon>Helicina</taxon>
        <taxon>Helicoidea</taxon>
        <taxon>Geomitridae</taxon>
        <taxon>Candidula</taxon>
    </lineage>
</organism>
<feature type="domain" description="GHMP kinase N-terminal" evidence="6">
    <location>
        <begin position="109"/>
        <end position="194"/>
    </location>
</feature>
<dbReference type="OrthoDB" id="187738at2759"/>
<evidence type="ECO:0000313" key="10">
    <source>
        <dbReference type="Proteomes" id="UP000678393"/>
    </source>
</evidence>
<dbReference type="GO" id="GO:0006012">
    <property type="term" value="P:galactose metabolic process"/>
    <property type="evidence" value="ECO:0007669"/>
    <property type="project" value="InterPro"/>
</dbReference>
<dbReference type="NCBIfam" id="TIGR00131">
    <property type="entry name" value="gal_kin"/>
    <property type="match status" value="1"/>
</dbReference>
<dbReference type="PRINTS" id="PR00959">
    <property type="entry name" value="MEVGALKINASE"/>
</dbReference>
<dbReference type="InterPro" id="IPR000705">
    <property type="entry name" value="Galactokinase"/>
</dbReference>
<dbReference type="PANTHER" id="PTHR10457">
    <property type="entry name" value="MEVALONATE KINASE/GALACTOKINASE"/>
    <property type="match status" value="1"/>
</dbReference>
<dbReference type="PIRSF" id="PIRSF000530">
    <property type="entry name" value="Galactokinase"/>
    <property type="match status" value="1"/>
</dbReference>
<accession>A0A8S3YIL1</accession>
<dbReference type="PROSITE" id="PS00106">
    <property type="entry name" value="GALACTOKINASE"/>
    <property type="match status" value="1"/>
</dbReference>
<evidence type="ECO:0008006" key="11">
    <source>
        <dbReference type="Google" id="ProtNLM"/>
    </source>
</evidence>